<dbReference type="FunCoup" id="A0A6P8R3X9">
    <property type="interactions" value="53"/>
</dbReference>
<evidence type="ECO:0000256" key="1">
    <source>
        <dbReference type="ARBA" id="ARBA00002263"/>
    </source>
</evidence>
<accession>A0A6P8R3X9</accession>
<dbReference type="PANTHER" id="PTHR10800">
    <property type="entry name" value="PULMONARY SURFACTANT-ASSOCIATED PROTEIN C"/>
    <property type="match status" value="1"/>
</dbReference>
<dbReference type="InParanoid" id="A0A6P8R3X9"/>
<dbReference type="GeneID" id="117362450"/>
<dbReference type="CTD" id="6440"/>
<dbReference type="PROSITE" id="PS50869">
    <property type="entry name" value="BRICHOS"/>
    <property type="match status" value="1"/>
</dbReference>
<gene>
    <name evidence="14" type="primary">SFTPC</name>
</gene>
<evidence type="ECO:0000256" key="10">
    <source>
        <dbReference type="ARBA" id="ARBA00044825"/>
    </source>
</evidence>
<dbReference type="InterPro" id="IPR007084">
    <property type="entry name" value="BRICHOS_dom"/>
</dbReference>
<name>A0A6P8R3X9_GEOSA</name>
<evidence type="ECO:0000259" key="12">
    <source>
        <dbReference type="PROSITE" id="PS50869"/>
    </source>
</evidence>
<dbReference type="InterPro" id="IPR015091">
    <property type="entry name" value="Surfactant_protein_propep"/>
</dbReference>
<feature type="domain" description="BRICHOS" evidence="12">
    <location>
        <begin position="98"/>
        <end position="194"/>
    </location>
</feature>
<comment type="function">
    <text evidence="1">Pulmonary surfactant associated proteins promote alveolar stability by lowering the surface tension at the air-liquid interface in the peripheral air spaces.</text>
</comment>
<evidence type="ECO:0000256" key="9">
    <source>
        <dbReference type="ARBA" id="ARBA00044778"/>
    </source>
</evidence>
<keyword evidence="6" id="KW-0564">Palmitate</keyword>
<evidence type="ECO:0000256" key="7">
    <source>
        <dbReference type="ARBA" id="ARBA00023157"/>
    </source>
</evidence>
<evidence type="ECO:0000256" key="5">
    <source>
        <dbReference type="ARBA" id="ARBA00022713"/>
    </source>
</evidence>
<evidence type="ECO:0000256" key="3">
    <source>
        <dbReference type="ARBA" id="ARBA00022439"/>
    </source>
</evidence>
<dbReference type="OrthoDB" id="9888901at2759"/>
<dbReference type="Pfam" id="PF08999">
    <property type="entry name" value="SP_C-Propep"/>
    <property type="match status" value="1"/>
</dbReference>
<reference evidence="14" key="1">
    <citation type="submission" date="2025-08" db="UniProtKB">
        <authorList>
            <consortium name="RefSeq"/>
        </authorList>
    </citation>
    <scope>IDENTIFICATION</scope>
</reference>
<dbReference type="KEGG" id="gsh:117362450"/>
<evidence type="ECO:0000256" key="2">
    <source>
        <dbReference type="ARBA" id="ARBA00004364"/>
    </source>
</evidence>
<evidence type="ECO:0000256" key="4">
    <source>
        <dbReference type="ARBA" id="ARBA00022525"/>
    </source>
</evidence>
<sequence length="194" mass="21818">MGPSIKESFIENPPVYTALPIPKIPCCPLNFKKLLCVVLCVVVVVIVLLGVLLMGLHMTQKHTEKIFQMTIRGQEGEELEQHLPMNKKEEGAIFHISMGANTSATVVYDYNKLLICFRPLPGQVCYITRMDKENIPTLDAIRKEFQHRKLESSIHAMRERDENSAITGKDLPAKHSLLGTSANILCGSVPIFWF</sequence>
<evidence type="ECO:0000313" key="13">
    <source>
        <dbReference type="Proteomes" id="UP000515159"/>
    </source>
</evidence>
<feature type="transmembrane region" description="Helical" evidence="11">
    <location>
        <begin position="34"/>
        <end position="56"/>
    </location>
</feature>
<organism evidence="13 14">
    <name type="scientific">Geotrypetes seraphini</name>
    <name type="common">Gaboon caecilian</name>
    <name type="synonym">Caecilia seraphini</name>
    <dbReference type="NCBI Taxonomy" id="260995"/>
    <lineage>
        <taxon>Eukaryota</taxon>
        <taxon>Metazoa</taxon>
        <taxon>Chordata</taxon>
        <taxon>Craniata</taxon>
        <taxon>Vertebrata</taxon>
        <taxon>Euteleostomi</taxon>
        <taxon>Amphibia</taxon>
        <taxon>Gymnophiona</taxon>
        <taxon>Geotrypetes</taxon>
    </lineage>
</organism>
<evidence type="ECO:0000256" key="8">
    <source>
        <dbReference type="ARBA" id="ARBA00023288"/>
    </source>
</evidence>
<dbReference type="SMART" id="SM00019">
    <property type="entry name" value="SF_P"/>
    <property type="match status" value="1"/>
</dbReference>
<evidence type="ECO:0000256" key="6">
    <source>
        <dbReference type="ARBA" id="ARBA00023139"/>
    </source>
</evidence>
<keyword evidence="7" id="KW-1015">Disulfide bond</keyword>
<dbReference type="Pfam" id="PF04089">
    <property type="entry name" value="BRICHOS"/>
    <property type="match status" value="1"/>
</dbReference>
<keyword evidence="13" id="KW-1185">Reference proteome</keyword>
<dbReference type="Proteomes" id="UP000515159">
    <property type="component" value="Chromosome 6"/>
</dbReference>
<dbReference type="GO" id="GO:0007585">
    <property type="term" value="P:respiratory gaseous exchange by respiratory system"/>
    <property type="evidence" value="ECO:0007669"/>
    <property type="project" value="UniProtKB-KW"/>
</dbReference>
<comment type="subcellular location">
    <subcellularLocation>
        <location evidence="2">Secreted</location>
        <location evidence="2">Extracellular space</location>
        <location evidence="2">Surface film</location>
    </subcellularLocation>
</comment>
<keyword evidence="4" id="KW-0964">Secreted</keyword>
<dbReference type="PANTHER" id="PTHR10800:SF4">
    <property type="entry name" value="PULMONARY SURFACTANT-ASSOCIATED PROTEIN C"/>
    <property type="match status" value="1"/>
</dbReference>
<keyword evidence="8" id="KW-0449">Lipoprotein</keyword>
<keyword evidence="3" id="KW-0767">Surface film</keyword>
<dbReference type="Gene3D" id="3.30.390.150">
    <property type="match status" value="1"/>
</dbReference>
<keyword evidence="5" id="KW-0305">Gaseous exchange</keyword>
<protein>
    <recommendedName>
        <fullName evidence="9">Surfactant protein C</fullName>
    </recommendedName>
    <alternativeName>
        <fullName evidence="10">Pulmonary surfactant-associated protein C</fullName>
    </alternativeName>
</protein>
<dbReference type="InterPro" id="IPR001729">
    <property type="entry name" value="SP-C"/>
</dbReference>
<dbReference type="RefSeq" id="XP_033804719.1">
    <property type="nucleotide sequence ID" value="XM_033948828.1"/>
</dbReference>
<keyword evidence="11" id="KW-0472">Membrane</keyword>
<evidence type="ECO:0000256" key="11">
    <source>
        <dbReference type="SAM" id="Phobius"/>
    </source>
</evidence>
<keyword evidence="11" id="KW-0812">Transmembrane</keyword>
<dbReference type="AlphaFoldDB" id="A0A6P8R3X9"/>
<dbReference type="SMART" id="SM01039">
    <property type="entry name" value="BRICHOS"/>
    <property type="match status" value="1"/>
</dbReference>
<evidence type="ECO:0000313" key="14">
    <source>
        <dbReference type="RefSeq" id="XP_033804719.1"/>
    </source>
</evidence>
<proteinExistence type="predicted"/>
<dbReference type="GO" id="GO:0005615">
    <property type="term" value="C:extracellular space"/>
    <property type="evidence" value="ECO:0007669"/>
    <property type="project" value="TreeGrafter"/>
</dbReference>
<keyword evidence="11" id="KW-1133">Transmembrane helix</keyword>